<dbReference type="PROSITE" id="PS50189">
    <property type="entry name" value="NTR"/>
    <property type="match status" value="1"/>
</dbReference>
<dbReference type="GO" id="GO:0005518">
    <property type="term" value="F:collagen binding"/>
    <property type="evidence" value="ECO:0007669"/>
    <property type="project" value="TreeGrafter"/>
</dbReference>
<feature type="disulfide bond" evidence="7">
    <location>
        <begin position="462"/>
        <end position="489"/>
    </location>
</feature>
<dbReference type="EMBL" id="JAOTOJ010000008">
    <property type="protein sequence ID" value="KAK9398424.1"/>
    <property type="molecule type" value="Genomic_DNA"/>
</dbReference>
<evidence type="ECO:0000256" key="6">
    <source>
        <dbReference type="ARBA" id="ARBA00023180"/>
    </source>
</evidence>
<dbReference type="PROSITE" id="PS01180">
    <property type="entry name" value="CUB"/>
    <property type="match status" value="2"/>
</dbReference>
<keyword evidence="4" id="KW-0677">Repeat</keyword>
<evidence type="ECO:0000313" key="11">
    <source>
        <dbReference type="EMBL" id="KAK9398424.1"/>
    </source>
</evidence>
<evidence type="ECO:0000256" key="8">
    <source>
        <dbReference type="SAM" id="MobiDB-lite"/>
    </source>
</evidence>
<feature type="domain" description="CUB" evidence="9">
    <location>
        <begin position="462"/>
        <end position="576"/>
    </location>
</feature>
<evidence type="ECO:0000256" key="7">
    <source>
        <dbReference type="PROSITE-ProRule" id="PRU00059"/>
    </source>
</evidence>
<dbReference type="PANTHER" id="PTHR24251">
    <property type="entry name" value="OVOCHYMASE-RELATED"/>
    <property type="match status" value="1"/>
</dbReference>
<organism evidence="11 12">
    <name type="scientific">Crotalus adamanteus</name>
    <name type="common">Eastern diamondback rattlesnake</name>
    <dbReference type="NCBI Taxonomy" id="8729"/>
    <lineage>
        <taxon>Eukaryota</taxon>
        <taxon>Metazoa</taxon>
        <taxon>Chordata</taxon>
        <taxon>Craniata</taxon>
        <taxon>Vertebrata</taxon>
        <taxon>Euteleostomi</taxon>
        <taxon>Lepidosauria</taxon>
        <taxon>Squamata</taxon>
        <taxon>Bifurcata</taxon>
        <taxon>Unidentata</taxon>
        <taxon>Episquamata</taxon>
        <taxon>Toxicofera</taxon>
        <taxon>Serpentes</taxon>
        <taxon>Colubroidea</taxon>
        <taxon>Viperidae</taxon>
        <taxon>Crotalinae</taxon>
        <taxon>Crotalus</taxon>
    </lineage>
</organism>
<keyword evidence="6" id="KW-0325">Glycoprotein</keyword>
<dbReference type="InterPro" id="IPR035914">
    <property type="entry name" value="Sperma_CUB_dom_sf"/>
</dbReference>
<dbReference type="InterPro" id="IPR018933">
    <property type="entry name" value="Netrin_module_non-TIMP"/>
</dbReference>
<dbReference type="InterPro" id="IPR000859">
    <property type="entry name" value="CUB_dom"/>
</dbReference>
<sequence>MEDSLEVGSREWGASARGAPPGCVRLQLAVLAPSRFEPASPGEGDVVLRAVWAADHRGGKCCDLEGGDSSPPPPRSSSQEISQVFQGRVCLQLKEVQNEIHFLGLLEGLACPGARVLHSGRAQRPGCRLAQSGELEGGARSAWATPESGDGRLDPRASPAGSPLPGAFGLAAAPSPSQQGPRLASRAACLAGAARHVTDGAPGRRGAAPRRLGRPGCLLDGLRNAWQTAEGALHMLGRAASLVPLRLRGLSGSGLLLLPAARPPPPPPGPSQPRPAVPPLGPPEALPPRPRSCSSKRPESTAAMPPVLPALLLALLQLSRAQSPSPAPATNQTRPVFLCGGDYNTSSGYLASENFPQHYPPSKTCVWTITVPEGQVVMLSFRFFDLEPDPVCRYDRLEVFNGHAALESQRLGRFCGTFRPGAILATSNQMLLRMVSDEGTGGRGFLVWFSSGLTHVDENQFCGGKLEKAQGSVKTPNWPERDYPPGISCSWHIIAPQDQVIVLTFGKFDVEFDTYCRYDYVAVFNGREQDDSRRVGRFCGDKSPSLIRSDGNELLVQFVSDLSVTADGFSASPRRPAGSRSPAKPKPAGKPTGPPKPTPRPKPTAQALPDAAGPTTPTAGQVTCPQRCKRTGNMQSNFCASDFVITGTVKALLRREGNRITATVTLTHAYKSGLLSLPPEGTEATLRLDVPCRQCPILKKGADYVFMGRVEANGTGQLPPTSFVVPFRPQQQQILTNLSKRPCAARARRNRR</sequence>
<dbReference type="InterPro" id="IPR001134">
    <property type="entry name" value="Netrin_domain"/>
</dbReference>
<comment type="subcellular location">
    <subcellularLocation>
        <location evidence="1">Secreted</location>
    </subcellularLocation>
</comment>
<dbReference type="SMART" id="SM00042">
    <property type="entry name" value="CUB"/>
    <property type="match status" value="2"/>
</dbReference>
<proteinExistence type="predicted"/>
<dbReference type="CDD" id="cd03576">
    <property type="entry name" value="NTR_PCOLCE"/>
    <property type="match status" value="1"/>
</dbReference>
<evidence type="ECO:0000256" key="3">
    <source>
        <dbReference type="ARBA" id="ARBA00022729"/>
    </source>
</evidence>
<comment type="caution">
    <text evidence="11">The sequence shown here is derived from an EMBL/GenBank/DDBJ whole genome shotgun (WGS) entry which is preliminary data.</text>
</comment>
<evidence type="ECO:0000259" key="10">
    <source>
        <dbReference type="PROSITE" id="PS50189"/>
    </source>
</evidence>
<dbReference type="InterPro" id="IPR008993">
    <property type="entry name" value="TIMP-like_OB-fold"/>
</dbReference>
<reference evidence="11 12" key="1">
    <citation type="journal article" date="2024" name="Proc. Natl. Acad. Sci. U.S.A.">
        <title>The genetic regulatory architecture and epigenomic basis for age-related changes in rattlesnake venom.</title>
        <authorList>
            <person name="Hogan M.P."/>
            <person name="Holding M.L."/>
            <person name="Nystrom G.S."/>
            <person name="Colston T.J."/>
            <person name="Bartlett D.A."/>
            <person name="Mason A.J."/>
            <person name="Ellsworth S.A."/>
            <person name="Rautsaw R.M."/>
            <person name="Lawrence K.C."/>
            <person name="Strickland J.L."/>
            <person name="He B."/>
            <person name="Fraser P."/>
            <person name="Margres M.J."/>
            <person name="Gilbert D.M."/>
            <person name="Gibbs H.L."/>
            <person name="Parkinson C.L."/>
            <person name="Rokyta D.R."/>
        </authorList>
    </citation>
    <scope>NUCLEOTIDE SEQUENCE [LARGE SCALE GENOMIC DNA]</scope>
    <source>
        <strain evidence="11">DRR0105</strain>
    </source>
</reference>
<feature type="compositionally biased region" description="Pro residues" evidence="8">
    <location>
        <begin position="261"/>
        <end position="290"/>
    </location>
</feature>
<gene>
    <name evidence="11" type="ORF">NXF25_021785</name>
</gene>
<accession>A0AAW1B8R4</accession>
<dbReference type="InterPro" id="IPR035814">
    <property type="entry name" value="NTR_PCOLCE"/>
</dbReference>
<feature type="region of interest" description="Disordered" evidence="8">
    <location>
        <begin position="130"/>
        <end position="185"/>
    </location>
</feature>
<feature type="region of interest" description="Disordered" evidence="8">
    <location>
        <begin position="569"/>
        <end position="622"/>
    </location>
</feature>
<dbReference type="GO" id="GO:0016504">
    <property type="term" value="F:peptidase activator activity"/>
    <property type="evidence" value="ECO:0007669"/>
    <property type="project" value="TreeGrafter"/>
</dbReference>
<feature type="compositionally biased region" description="Pro residues" evidence="8">
    <location>
        <begin position="592"/>
        <end position="602"/>
    </location>
</feature>
<evidence type="ECO:0000259" key="9">
    <source>
        <dbReference type="PROSITE" id="PS01180"/>
    </source>
</evidence>
<protein>
    <submittedName>
        <fullName evidence="11">Procollagen C-endopeptidase enhancer 1</fullName>
    </submittedName>
</protein>
<feature type="domain" description="NTR" evidence="10">
    <location>
        <begin position="624"/>
        <end position="743"/>
    </location>
</feature>
<keyword evidence="5 7" id="KW-1015">Disulfide bond</keyword>
<keyword evidence="3" id="KW-0732">Signal</keyword>
<dbReference type="Gene3D" id="2.40.50.120">
    <property type="match status" value="1"/>
</dbReference>
<feature type="domain" description="CUB" evidence="9">
    <location>
        <begin position="339"/>
        <end position="452"/>
    </location>
</feature>
<dbReference type="GO" id="GO:0005615">
    <property type="term" value="C:extracellular space"/>
    <property type="evidence" value="ECO:0007669"/>
    <property type="project" value="TreeGrafter"/>
</dbReference>
<dbReference type="Pfam" id="PF00431">
    <property type="entry name" value="CUB"/>
    <property type="match status" value="2"/>
</dbReference>
<evidence type="ECO:0000256" key="2">
    <source>
        <dbReference type="ARBA" id="ARBA00022525"/>
    </source>
</evidence>
<comment type="caution">
    <text evidence="7">Lacks conserved residue(s) required for the propagation of feature annotation.</text>
</comment>
<dbReference type="Proteomes" id="UP001474421">
    <property type="component" value="Unassembled WGS sequence"/>
</dbReference>
<evidence type="ECO:0000256" key="4">
    <source>
        <dbReference type="ARBA" id="ARBA00022737"/>
    </source>
</evidence>
<evidence type="ECO:0000313" key="12">
    <source>
        <dbReference type="Proteomes" id="UP001474421"/>
    </source>
</evidence>
<dbReference type="PANTHER" id="PTHR24251:SF24">
    <property type="entry name" value="PROCOLLAGEN C-ENDOPEPTIDASE ENHANCER 1"/>
    <property type="match status" value="1"/>
</dbReference>
<feature type="compositionally biased region" description="Low complexity" evidence="8">
    <location>
        <begin position="570"/>
        <end position="582"/>
    </location>
</feature>
<dbReference type="AlphaFoldDB" id="A0AAW1B8R4"/>
<name>A0AAW1B8R4_CROAD</name>
<evidence type="ECO:0000256" key="1">
    <source>
        <dbReference type="ARBA" id="ARBA00004613"/>
    </source>
</evidence>
<dbReference type="SMART" id="SM00643">
    <property type="entry name" value="C345C"/>
    <property type="match status" value="1"/>
</dbReference>
<dbReference type="Gene3D" id="2.60.120.290">
    <property type="entry name" value="Spermadhesin, CUB domain"/>
    <property type="match status" value="2"/>
</dbReference>
<feature type="compositionally biased region" description="Low complexity" evidence="8">
    <location>
        <begin position="291"/>
        <end position="302"/>
    </location>
</feature>
<dbReference type="CDD" id="cd00041">
    <property type="entry name" value="CUB"/>
    <property type="match status" value="2"/>
</dbReference>
<feature type="compositionally biased region" description="Low complexity" evidence="8">
    <location>
        <begin position="156"/>
        <end position="185"/>
    </location>
</feature>
<evidence type="ECO:0000256" key="5">
    <source>
        <dbReference type="ARBA" id="ARBA00023157"/>
    </source>
</evidence>
<feature type="region of interest" description="Disordered" evidence="8">
    <location>
        <begin position="258"/>
        <end position="302"/>
    </location>
</feature>
<dbReference type="SUPFAM" id="SSF49854">
    <property type="entry name" value="Spermadhesin, CUB domain"/>
    <property type="match status" value="2"/>
</dbReference>
<keyword evidence="12" id="KW-1185">Reference proteome</keyword>
<keyword evidence="2" id="KW-0964">Secreted</keyword>
<dbReference type="GO" id="GO:0006508">
    <property type="term" value="P:proteolysis"/>
    <property type="evidence" value="ECO:0007669"/>
    <property type="project" value="TreeGrafter"/>
</dbReference>
<dbReference type="Pfam" id="PF01759">
    <property type="entry name" value="NTR"/>
    <property type="match status" value="1"/>
</dbReference>
<dbReference type="FunFam" id="2.60.120.290:FF:000005">
    <property type="entry name" value="Procollagen C-endopeptidase enhancer 1"/>
    <property type="match status" value="2"/>
</dbReference>
<dbReference type="SUPFAM" id="SSF50242">
    <property type="entry name" value="TIMP-like"/>
    <property type="match status" value="1"/>
</dbReference>